<name>A0A917DCH5_9FLAO</name>
<accession>A0A917DCH5</accession>
<feature type="signal peptide" evidence="1">
    <location>
        <begin position="1"/>
        <end position="27"/>
    </location>
</feature>
<organism evidence="2 3">
    <name type="scientific">Flavobacterium orientale</name>
    <dbReference type="NCBI Taxonomy" id="1756020"/>
    <lineage>
        <taxon>Bacteria</taxon>
        <taxon>Pseudomonadati</taxon>
        <taxon>Bacteroidota</taxon>
        <taxon>Flavobacteriia</taxon>
        <taxon>Flavobacteriales</taxon>
        <taxon>Flavobacteriaceae</taxon>
        <taxon>Flavobacterium</taxon>
    </lineage>
</organism>
<keyword evidence="3" id="KW-1185">Reference proteome</keyword>
<proteinExistence type="predicted"/>
<evidence type="ECO:0000256" key="1">
    <source>
        <dbReference type="SAM" id="SignalP"/>
    </source>
</evidence>
<feature type="chain" id="PRO_5037710032" evidence="1">
    <location>
        <begin position="28"/>
        <end position="114"/>
    </location>
</feature>
<dbReference type="Proteomes" id="UP000625735">
    <property type="component" value="Unassembled WGS sequence"/>
</dbReference>
<reference evidence="2" key="1">
    <citation type="journal article" date="2014" name="Int. J. Syst. Evol. Microbiol.">
        <title>Complete genome sequence of Corynebacterium casei LMG S-19264T (=DSM 44701T), isolated from a smear-ripened cheese.</title>
        <authorList>
            <consortium name="US DOE Joint Genome Institute (JGI-PGF)"/>
            <person name="Walter F."/>
            <person name="Albersmeier A."/>
            <person name="Kalinowski J."/>
            <person name="Ruckert C."/>
        </authorList>
    </citation>
    <scope>NUCLEOTIDE SEQUENCE</scope>
    <source>
        <strain evidence="2">CGMCC 1.12506</strain>
    </source>
</reference>
<evidence type="ECO:0000313" key="2">
    <source>
        <dbReference type="EMBL" id="GGD28743.1"/>
    </source>
</evidence>
<dbReference type="AlphaFoldDB" id="A0A917DCH5"/>
<sequence>MKYIKNSVLFAIVVLLFVLGNQTQAVANVVNEEASKQFHQTEIQQSVGTLQLLSETFSFQFVKENKNQTSSLFFFYPEETITFFKSNFPNFLSRQDHNRCEKVSILLFPYHFFW</sequence>
<protein>
    <submittedName>
        <fullName evidence="2">Uncharacterized protein</fullName>
    </submittedName>
</protein>
<dbReference type="RefSeq" id="WP_188362294.1">
    <property type="nucleotide sequence ID" value="NZ_BMFG01000006.1"/>
</dbReference>
<dbReference type="EMBL" id="BMFG01000006">
    <property type="protein sequence ID" value="GGD28743.1"/>
    <property type="molecule type" value="Genomic_DNA"/>
</dbReference>
<reference evidence="2" key="2">
    <citation type="submission" date="2020-09" db="EMBL/GenBank/DDBJ databases">
        <authorList>
            <person name="Sun Q."/>
            <person name="Zhou Y."/>
        </authorList>
    </citation>
    <scope>NUCLEOTIDE SEQUENCE</scope>
    <source>
        <strain evidence="2">CGMCC 1.12506</strain>
    </source>
</reference>
<keyword evidence="1" id="KW-0732">Signal</keyword>
<evidence type="ECO:0000313" key="3">
    <source>
        <dbReference type="Proteomes" id="UP000625735"/>
    </source>
</evidence>
<comment type="caution">
    <text evidence="2">The sequence shown here is derived from an EMBL/GenBank/DDBJ whole genome shotgun (WGS) entry which is preliminary data.</text>
</comment>
<gene>
    <name evidence="2" type="ORF">GCM10011343_18660</name>
</gene>